<evidence type="ECO:0000313" key="2">
    <source>
        <dbReference type="Proteomes" id="UP000252189"/>
    </source>
</evidence>
<dbReference type="AlphaFoldDB" id="A0A368NC88"/>
<keyword evidence="2" id="KW-1185">Reference proteome</keyword>
<gene>
    <name evidence="1" type="ORF">DU504_10775</name>
</gene>
<protein>
    <submittedName>
        <fullName evidence="1">Uncharacterized protein</fullName>
    </submittedName>
</protein>
<comment type="caution">
    <text evidence="1">The sequence shown here is derived from an EMBL/GenBank/DDBJ whole genome shotgun (WGS) entry which is preliminary data.</text>
</comment>
<proteinExistence type="predicted"/>
<evidence type="ECO:0000313" key="1">
    <source>
        <dbReference type="EMBL" id="RCU47740.1"/>
    </source>
</evidence>
<organism evidence="1 2">
    <name type="scientific">Haloplanus salinus</name>
    <dbReference type="NCBI Taxonomy" id="1126245"/>
    <lineage>
        <taxon>Archaea</taxon>
        <taxon>Methanobacteriati</taxon>
        <taxon>Methanobacteriota</taxon>
        <taxon>Stenosarchaea group</taxon>
        <taxon>Halobacteria</taxon>
        <taxon>Halobacteriales</taxon>
        <taxon>Haloferacaceae</taxon>
        <taxon>Haloplanus</taxon>
    </lineage>
</organism>
<name>A0A368NC88_9EURY</name>
<sequence>MEREYRIHLVRDGKVLCNNPMIVPHPESEELTPLSAFSEEELLRLYGQMCSNCPDIDDVLSEEEK</sequence>
<accession>A0A368NC88</accession>
<dbReference type="Proteomes" id="UP000252189">
    <property type="component" value="Unassembled WGS sequence"/>
</dbReference>
<reference evidence="1 2" key="1">
    <citation type="submission" date="2018-07" db="EMBL/GenBank/DDBJ databases">
        <title>Genome sequences of Haloplanus salinus JCM 18368T.</title>
        <authorList>
            <person name="Kim Y.B."/>
            <person name="Roh S.W."/>
        </authorList>
    </citation>
    <scope>NUCLEOTIDE SEQUENCE [LARGE SCALE GENOMIC DNA]</scope>
    <source>
        <strain evidence="1 2">JCM 18368</strain>
    </source>
</reference>
<dbReference type="EMBL" id="QPHM01000001">
    <property type="protein sequence ID" value="RCU47740.1"/>
    <property type="molecule type" value="Genomic_DNA"/>
</dbReference>